<dbReference type="GO" id="GO:0008236">
    <property type="term" value="F:serine-type peptidase activity"/>
    <property type="evidence" value="ECO:0007669"/>
    <property type="project" value="UniProtKB-KW"/>
</dbReference>
<dbReference type="Gene3D" id="3.30.750.44">
    <property type="match status" value="1"/>
</dbReference>
<dbReference type="Gene3D" id="2.30.42.10">
    <property type="match status" value="1"/>
</dbReference>
<organism evidence="9 10">
    <name type="scientific">Candidatus Devosia phytovorans</name>
    <dbReference type="NCBI Taxonomy" id="3121372"/>
    <lineage>
        <taxon>Bacteria</taxon>
        <taxon>Pseudomonadati</taxon>
        <taxon>Pseudomonadota</taxon>
        <taxon>Alphaproteobacteria</taxon>
        <taxon>Hyphomicrobiales</taxon>
        <taxon>Devosiaceae</taxon>
        <taxon>Devosia</taxon>
    </lineage>
</organism>
<dbReference type="PANTHER" id="PTHR32060">
    <property type="entry name" value="TAIL-SPECIFIC PROTEASE"/>
    <property type="match status" value="1"/>
</dbReference>
<feature type="domain" description="PDZ" evidence="8">
    <location>
        <begin position="128"/>
        <end position="196"/>
    </location>
</feature>
<dbReference type="SUPFAM" id="SSF52096">
    <property type="entry name" value="ClpP/crotonase"/>
    <property type="match status" value="1"/>
</dbReference>
<dbReference type="PROSITE" id="PS50106">
    <property type="entry name" value="PDZ"/>
    <property type="match status" value="1"/>
</dbReference>
<dbReference type="InterPro" id="IPR055210">
    <property type="entry name" value="CtpA/B_N"/>
</dbReference>
<name>A0AAJ5VVJ6_9HYPH</name>
<reference evidence="9" key="1">
    <citation type="submission" date="2023-03" db="EMBL/GenBank/DDBJ databases">
        <title>Andean soil-derived lignocellulolytic bacterial consortium as a source of novel taxa and putative plastic-active enzymes.</title>
        <authorList>
            <person name="Diaz-Garcia L."/>
            <person name="Chuvochina M."/>
            <person name="Feuerriegel G."/>
            <person name="Bunk B."/>
            <person name="Sproer C."/>
            <person name="Streit W.R."/>
            <person name="Rodriguez L.M."/>
            <person name="Overmann J."/>
            <person name="Jimenez D.J."/>
        </authorList>
    </citation>
    <scope>NUCLEOTIDE SEQUENCE</scope>
    <source>
        <strain evidence="9">MAG 4196</strain>
    </source>
</reference>
<evidence type="ECO:0000256" key="6">
    <source>
        <dbReference type="SAM" id="MobiDB-lite"/>
    </source>
</evidence>
<dbReference type="CDD" id="cd07560">
    <property type="entry name" value="Peptidase_S41_CPP"/>
    <property type="match status" value="1"/>
</dbReference>
<dbReference type="GO" id="GO:0004175">
    <property type="term" value="F:endopeptidase activity"/>
    <property type="evidence" value="ECO:0007669"/>
    <property type="project" value="TreeGrafter"/>
</dbReference>
<sequence length="485" mass="51605">MRLTPLSTLAIIAALSLPAGLLIAQEPTPAPAQEEQAPPAEDQAPDQTPPADEAPSGEQPEPTAEENAAAPRDPLEIYADLNLFGEIFDRIRAEYVDPPDEQELIRAAIQGMLTSLDPHSGYLPPQDYDDFSQDTSGEFGGLGIEVTMEDGVVKVVSPIDDTPAAKAGVLANDLIIQIDGSDVQGLTLDDAVGKMRGPLGTSVKITIAREGVDKPLDFELTRATIAMRAVRWSMEGGEEEGEGDIALLRLSRFSEQAFVGIENAIKDIYAERDGVAPKGIILDLRNNPGGLVDQSVYVADAFLKQGAVVLTRGRIPEESARYDAQPDPLDSQLASVPMVVLVNGGSASASEIVAGALQDHKRATVVGTRSFGKGSVQSIISLGPDGAMRLTTARYYTPNNRSIQALGITPDIEIKQVVPEEFQGRDEIIGEAGLAGHITIEGQEESSVGSSVYVPAEKSEDTQLQYAIRLMLGEETDAAFPPKAE</sequence>
<gene>
    <name evidence="9" type="ORF">P0Y65_19500</name>
</gene>
<keyword evidence="2 5" id="KW-0645">Protease</keyword>
<dbReference type="Pfam" id="PF13180">
    <property type="entry name" value="PDZ_2"/>
    <property type="match status" value="1"/>
</dbReference>
<dbReference type="EMBL" id="CP119312">
    <property type="protein sequence ID" value="WEK04337.1"/>
    <property type="molecule type" value="Genomic_DNA"/>
</dbReference>
<dbReference type="GO" id="GO:0007165">
    <property type="term" value="P:signal transduction"/>
    <property type="evidence" value="ECO:0007669"/>
    <property type="project" value="TreeGrafter"/>
</dbReference>
<keyword evidence="3 5" id="KW-0378">Hydrolase</keyword>
<dbReference type="SMART" id="SM00228">
    <property type="entry name" value="PDZ"/>
    <property type="match status" value="1"/>
</dbReference>
<dbReference type="PANTHER" id="PTHR32060:SF30">
    <property type="entry name" value="CARBOXY-TERMINAL PROCESSING PROTEASE CTPA"/>
    <property type="match status" value="1"/>
</dbReference>
<keyword evidence="7" id="KW-0732">Signal</keyword>
<feature type="chain" id="PRO_5042605619" evidence="7">
    <location>
        <begin position="25"/>
        <end position="485"/>
    </location>
</feature>
<evidence type="ECO:0000256" key="4">
    <source>
        <dbReference type="ARBA" id="ARBA00022825"/>
    </source>
</evidence>
<feature type="compositionally biased region" description="Low complexity" evidence="6">
    <location>
        <begin position="25"/>
        <end position="71"/>
    </location>
</feature>
<dbReference type="InterPro" id="IPR029045">
    <property type="entry name" value="ClpP/crotonase-like_dom_sf"/>
</dbReference>
<dbReference type="NCBIfam" id="TIGR00225">
    <property type="entry name" value="prc"/>
    <property type="match status" value="1"/>
</dbReference>
<dbReference type="InterPro" id="IPR001478">
    <property type="entry name" value="PDZ"/>
</dbReference>
<dbReference type="InterPro" id="IPR005151">
    <property type="entry name" value="Tail-specific_protease"/>
</dbReference>
<dbReference type="CDD" id="cd06782">
    <property type="entry name" value="cpPDZ_CPP-like"/>
    <property type="match status" value="1"/>
</dbReference>
<dbReference type="AlphaFoldDB" id="A0AAJ5VVJ6"/>
<evidence type="ECO:0000313" key="10">
    <source>
        <dbReference type="Proteomes" id="UP001217476"/>
    </source>
</evidence>
<feature type="signal peptide" evidence="7">
    <location>
        <begin position="1"/>
        <end position="24"/>
    </location>
</feature>
<evidence type="ECO:0000259" key="8">
    <source>
        <dbReference type="PROSITE" id="PS50106"/>
    </source>
</evidence>
<comment type="similarity">
    <text evidence="1 5">Belongs to the peptidase S41A family.</text>
</comment>
<proteinExistence type="inferred from homology"/>
<dbReference type="InterPro" id="IPR036034">
    <property type="entry name" value="PDZ_sf"/>
</dbReference>
<keyword evidence="4 5" id="KW-0720">Serine protease</keyword>
<accession>A0AAJ5VVJ6</accession>
<protein>
    <submittedName>
        <fullName evidence="9">S41 family peptidase</fullName>
    </submittedName>
</protein>
<dbReference type="GO" id="GO:0030288">
    <property type="term" value="C:outer membrane-bounded periplasmic space"/>
    <property type="evidence" value="ECO:0007669"/>
    <property type="project" value="TreeGrafter"/>
</dbReference>
<dbReference type="Proteomes" id="UP001217476">
    <property type="component" value="Chromosome"/>
</dbReference>
<evidence type="ECO:0000256" key="5">
    <source>
        <dbReference type="RuleBase" id="RU004404"/>
    </source>
</evidence>
<feature type="region of interest" description="Disordered" evidence="6">
    <location>
        <begin position="25"/>
        <end position="72"/>
    </location>
</feature>
<dbReference type="InterPro" id="IPR004447">
    <property type="entry name" value="Peptidase_S41A"/>
</dbReference>
<dbReference type="Gene3D" id="3.90.226.10">
    <property type="entry name" value="2-enoyl-CoA Hydratase, Chain A, domain 1"/>
    <property type="match status" value="1"/>
</dbReference>
<dbReference type="SMART" id="SM00245">
    <property type="entry name" value="TSPc"/>
    <property type="match status" value="1"/>
</dbReference>
<dbReference type="Pfam" id="PF03572">
    <property type="entry name" value="Peptidase_S41"/>
    <property type="match status" value="1"/>
</dbReference>
<dbReference type="Pfam" id="PF22694">
    <property type="entry name" value="CtpB_N-like"/>
    <property type="match status" value="1"/>
</dbReference>
<dbReference type="FunFam" id="2.30.42.10:FF:000063">
    <property type="entry name" value="Peptidase, S41 family"/>
    <property type="match status" value="1"/>
</dbReference>
<evidence type="ECO:0000256" key="1">
    <source>
        <dbReference type="ARBA" id="ARBA00009179"/>
    </source>
</evidence>
<evidence type="ECO:0000256" key="7">
    <source>
        <dbReference type="SAM" id="SignalP"/>
    </source>
</evidence>
<evidence type="ECO:0000256" key="2">
    <source>
        <dbReference type="ARBA" id="ARBA00022670"/>
    </source>
</evidence>
<evidence type="ECO:0000313" key="9">
    <source>
        <dbReference type="EMBL" id="WEK04337.1"/>
    </source>
</evidence>
<evidence type="ECO:0000256" key="3">
    <source>
        <dbReference type="ARBA" id="ARBA00022801"/>
    </source>
</evidence>
<dbReference type="SUPFAM" id="SSF50156">
    <property type="entry name" value="PDZ domain-like"/>
    <property type="match status" value="1"/>
</dbReference>
<dbReference type="GO" id="GO:0006508">
    <property type="term" value="P:proteolysis"/>
    <property type="evidence" value="ECO:0007669"/>
    <property type="project" value="UniProtKB-KW"/>
</dbReference>